<feature type="region of interest" description="Disordered" evidence="13">
    <location>
        <begin position="1"/>
        <end position="71"/>
    </location>
</feature>
<dbReference type="EMBL" id="JBEZLS010000018">
    <property type="protein sequence ID" value="MEU9354017.1"/>
    <property type="molecule type" value="Genomic_DNA"/>
</dbReference>
<dbReference type="InterPro" id="IPR014782">
    <property type="entry name" value="Peptidase_M1_dom"/>
</dbReference>
<feature type="region of interest" description="Disordered" evidence="13">
    <location>
        <begin position="533"/>
        <end position="580"/>
    </location>
</feature>
<dbReference type="Gene3D" id="2.60.40.1730">
    <property type="entry name" value="tricorn interacting facor f3 domain"/>
    <property type="match status" value="1"/>
</dbReference>
<evidence type="ECO:0000256" key="5">
    <source>
        <dbReference type="ARBA" id="ARBA00015611"/>
    </source>
</evidence>
<evidence type="ECO:0000256" key="6">
    <source>
        <dbReference type="ARBA" id="ARBA00022670"/>
    </source>
</evidence>
<feature type="domain" description="Aminopeptidase N-like N-terminal" evidence="15">
    <location>
        <begin position="120"/>
        <end position="284"/>
    </location>
</feature>
<dbReference type="PANTHER" id="PTHR11533">
    <property type="entry name" value="PROTEASE M1 ZINC METALLOPROTEASE"/>
    <property type="match status" value="1"/>
</dbReference>
<keyword evidence="9" id="KW-0862">Zinc</keyword>
<dbReference type="InterPro" id="IPR027268">
    <property type="entry name" value="Peptidase_M4/M1_CTD_sf"/>
</dbReference>
<dbReference type="InterPro" id="IPR042097">
    <property type="entry name" value="Aminopeptidase_N-like_N_sf"/>
</dbReference>
<reference evidence="16 17" key="1">
    <citation type="submission" date="2024-06" db="EMBL/GenBank/DDBJ databases">
        <title>The Natural Products Discovery Center: Release of the First 8490 Sequenced Strains for Exploring Actinobacteria Biosynthetic Diversity.</title>
        <authorList>
            <person name="Kalkreuter E."/>
            <person name="Kautsar S.A."/>
            <person name="Yang D."/>
            <person name="Bader C.D."/>
            <person name="Teijaro C.N."/>
            <person name="Fluegel L."/>
            <person name="Davis C.M."/>
            <person name="Simpson J.R."/>
            <person name="Lauterbach L."/>
            <person name="Steele A.D."/>
            <person name="Gui C."/>
            <person name="Meng S."/>
            <person name="Li G."/>
            <person name="Viehrig K."/>
            <person name="Ye F."/>
            <person name="Su P."/>
            <person name="Kiefer A.F."/>
            <person name="Nichols A."/>
            <person name="Cepeda A.J."/>
            <person name="Yan W."/>
            <person name="Fan B."/>
            <person name="Jiang Y."/>
            <person name="Adhikari A."/>
            <person name="Zheng C.-J."/>
            <person name="Schuster L."/>
            <person name="Cowan T.M."/>
            <person name="Smanski M.J."/>
            <person name="Chevrette M.G."/>
            <person name="De Carvalho L.P.S."/>
            <person name="Shen B."/>
        </authorList>
    </citation>
    <scope>NUCLEOTIDE SEQUENCE [LARGE SCALE GENOMIC DNA]</scope>
    <source>
        <strain evidence="16 17">NPDC048274</strain>
    </source>
</reference>
<feature type="compositionally biased region" description="Low complexity" evidence="13">
    <location>
        <begin position="55"/>
        <end position="70"/>
    </location>
</feature>
<keyword evidence="16" id="KW-0031">Aminopeptidase</keyword>
<keyword evidence="6" id="KW-0645">Protease</keyword>
<accession>A0ABV3EAR0</accession>
<keyword evidence="8 16" id="KW-0378">Hydrolase</keyword>
<evidence type="ECO:0000256" key="3">
    <source>
        <dbReference type="ARBA" id="ARBA00010136"/>
    </source>
</evidence>
<dbReference type="Proteomes" id="UP001551582">
    <property type="component" value="Unassembled WGS sequence"/>
</dbReference>
<name>A0ABV3EAR0_9ACTN</name>
<organism evidence="16 17">
    <name type="scientific">Streptomyces griseoloalbus</name>
    <dbReference type="NCBI Taxonomy" id="67303"/>
    <lineage>
        <taxon>Bacteria</taxon>
        <taxon>Bacillati</taxon>
        <taxon>Actinomycetota</taxon>
        <taxon>Actinomycetes</taxon>
        <taxon>Kitasatosporales</taxon>
        <taxon>Streptomycetaceae</taxon>
        <taxon>Streptomyces</taxon>
    </lineage>
</organism>
<protein>
    <recommendedName>
        <fullName evidence="5">Aminopeptidase N</fullName>
        <ecNumber evidence="4">3.4.11.2</ecNumber>
    </recommendedName>
    <alternativeName>
        <fullName evidence="11">Alanine aminopeptidase</fullName>
    </alternativeName>
    <alternativeName>
        <fullName evidence="12">Lysyl aminopeptidase</fullName>
    </alternativeName>
</protein>
<dbReference type="PRINTS" id="PR00756">
    <property type="entry name" value="ALADIPTASE"/>
</dbReference>
<feature type="compositionally biased region" description="Basic residues" evidence="13">
    <location>
        <begin position="1"/>
        <end position="21"/>
    </location>
</feature>
<evidence type="ECO:0000256" key="13">
    <source>
        <dbReference type="SAM" id="MobiDB-lite"/>
    </source>
</evidence>
<evidence type="ECO:0000259" key="15">
    <source>
        <dbReference type="Pfam" id="PF17900"/>
    </source>
</evidence>
<evidence type="ECO:0000256" key="2">
    <source>
        <dbReference type="ARBA" id="ARBA00001947"/>
    </source>
</evidence>
<comment type="caution">
    <text evidence="16">The sequence shown here is derived from an EMBL/GenBank/DDBJ whole genome shotgun (WGS) entry which is preliminary data.</text>
</comment>
<evidence type="ECO:0000313" key="16">
    <source>
        <dbReference type="EMBL" id="MEU9354017.1"/>
    </source>
</evidence>
<dbReference type="RefSeq" id="WP_359984620.1">
    <property type="nucleotide sequence ID" value="NZ_JBEZLS010000018.1"/>
</dbReference>
<evidence type="ECO:0000256" key="11">
    <source>
        <dbReference type="ARBA" id="ARBA00029811"/>
    </source>
</evidence>
<dbReference type="InterPro" id="IPR001930">
    <property type="entry name" value="Peptidase_M1"/>
</dbReference>
<evidence type="ECO:0000256" key="8">
    <source>
        <dbReference type="ARBA" id="ARBA00022801"/>
    </source>
</evidence>
<evidence type="ECO:0000256" key="10">
    <source>
        <dbReference type="ARBA" id="ARBA00023049"/>
    </source>
</evidence>
<comment type="similarity">
    <text evidence="3">Belongs to the peptidase M1 family.</text>
</comment>
<dbReference type="EC" id="3.4.11.2" evidence="4"/>
<keyword evidence="17" id="KW-1185">Reference proteome</keyword>
<keyword evidence="7" id="KW-0479">Metal-binding</keyword>
<feature type="domain" description="Peptidase M1 membrane alanine aminopeptidase" evidence="14">
    <location>
        <begin position="328"/>
        <end position="529"/>
    </location>
</feature>
<gene>
    <name evidence="16" type="ORF">AB0D65_24355</name>
</gene>
<comment type="catalytic activity">
    <reaction evidence="1">
        <text>Release of an N-terminal amino acid, Xaa-|-Yaa- from a peptide, amide or arylamide. Xaa is preferably Ala, but may be most amino acids including Pro (slow action). When a terminal hydrophobic residue is followed by a prolyl residue, the two may be released as an intact Xaa-Pro dipeptide.</text>
        <dbReference type="EC" id="3.4.11.2"/>
    </reaction>
</comment>
<evidence type="ECO:0000256" key="12">
    <source>
        <dbReference type="ARBA" id="ARBA00031533"/>
    </source>
</evidence>
<feature type="compositionally biased region" description="Low complexity" evidence="13">
    <location>
        <begin position="28"/>
        <end position="43"/>
    </location>
</feature>
<evidence type="ECO:0000259" key="14">
    <source>
        <dbReference type="Pfam" id="PF01433"/>
    </source>
</evidence>
<evidence type="ECO:0000256" key="4">
    <source>
        <dbReference type="ARBA" id="ARBA00012564"/>
    </source>
</evidence>
<dbReference type="CDD" id="cd09603">
    <property type="entry name" value="M1_APN_like"/>
    <property type="match status" value="1"/>
</dbReference>
<evidence type="ECO:0000256" key="7">
    <source>
        <dbReference type="ARBA" id="ARBA00022723"/>
    </source>
</evidence>
<dbReference type="Gene3D" id="1.10.390.10">
    <property type="entry name" value="Neutral Protease Domain 2"/>
    <property type="match status" value="1"/>
</dbReference>
<dbReference type="Pfam" id="PF17900">
    <property type="entry name" value="Peptidase_M1_N"/>
    <property type="match status" value="1"/>
</dbReference>
<dbReference type="SUPFAM" id="SSF63737">
    <property type="entry name" value="Leukotriene A4 hydrolase N-terminal domain"/>
    <property type="match status" value="1"/>
</dbReference>
<evidence type="ECO:0000256" key="1">
    <source>
        <dbReference type="ARBA" id="ARBA00000098"/>
    </source>
</evidence>
<dbReference type="SUPFAM" id="SSF55486">
    <property type="entry name" value="Metalloproteases ('zincins'), catalytic domain"/>
    <property type="match status" value="1"/>
</dbReference>
<evidence type="ECO:0000256" key="9">
    <source>
        <dbReference type="ARBA" id="ARBA00022833"/>
    </source>
</evidence>
<proteinExistence type="inferred from homology"/>
<comment type="cofactor">
    <cofactor evidence="2">
        <name>Zn(2+)</name>
        <dbReference type="ChEBI" id="CHEBI:29105"/>
    </cofactor>
</comment>
<sequence>MPRNPHSHVPHGHVPHGHTSRSHASQGRALQDQALQDQALQDQARADEAHRRQALRGQAGRGRASRAGAGHARRRRAATALLACAVSVCLLAASPPAVPLGIGDRLFPHLGNPGYDVLAYDLALSYPGRNDQLLQAVTTIDARITADLDRINLDFAHGTVHTVEVDGDPATFTGAGEDLVITPADDLDEGESARVTVRHTSDPVRGDREGGWVRTSDGLAMANQADAAHLVFPCNDHPSDKAMFTFRITAPDGHTAVANGLPAGADRKRGTTTWTYRTLHPMATELAQVSIGRSTILQRTGPHGVPLRDVVPTRHRAQLEPWLAKTPGQISWMEDKAGRYPFATYGLLMADASTGFALETQTLSLFERELFTDPDLPTWYVESIMVHELAHQWFGNSVGPRTWSDLWLNEGHATWYEALYAEERGGRRLEARMQAAYEASDGWRAAGGPPAAPKAPEPGRKIGIFRPNVYAGAALVLYALREKIGHTAFERLERDWVTRHRDGTATTSDFVRLASHTAGRDLTGFLNPWLYGDRTPPMPGHPEWKSRARTATAGPRPGTREHRAESLPDAGAHRPGGSRE</sequence>
<evidence type="ECO:0000313" key="17">
    <source>
        <dbReference type="Proteomes" id="UP001551582"/>
    </source>
</evidence>
<dbReference type="Pfam" id="PF01433">
    <property type="entry name" value="Peptidase_M1"/>
    <property type="match status" value="1"/>
</dbReference>
<keyword evidence="10" id="KW-0482">Metalloprotease</keyword>
<dbReference type="GO" id="GO:0004177">
    <property type="term" value="F:aminopeptidase activity"/>
    <property type="evidence" value="ECO:0007669"/>
    <property type="project" value="UniProtKB-KW"/>
</dbReference>
<dbReference type="InterPro" id="IPR050344">
    <property type="entry name" value="Peptidase_M1_aminopeptidases"/>
</dbReference>
<dbReference type="InterPro" id="IPR045357">
    <property type="entry name" value="Aminopeptidase_N-like_N"/>
</dbReference>